<dbReference type="CDD" id="cd02133">
    <property type="entry name" value="PA_C5a_like"/>
    <property type="match status" value="1"/>
</dbReference>
<keyword evidence="5" id="KW-1185">Reference proteome</keyword>
<dbReference type="SUPFAM" id="SSF52025">
    <property type="entry name" value="PA domain"/>
    <property type="match status" value="1"/>
</dbReference>
<evidence type="ECO:0000313" key="4">
    <source>
        <dbReference type="EMBL" id="MBS4191914.1"/>
    </source>
</evidence>
<evidence type="ECO:0000313" key="5">
    <source>
        <dbReference type="Proteomes" id="UP000681027"/>
    </source>
</evidence>
<dbReference type="SUPFAM" id="SSF53187">
    <property type="entry name" value="Zn-dependent exopeptidases"/>
    <property type="match status" value="1"/>
</dbReference>
<dbReference type="InterPro" id="IPR045175">
    <property type="entry name" value="M28_fam"/>
</dbReference>
<sequence>MKKGKKSSSILLSTLLVTSGLYFAPMNLTNTAEAAENHVIHPSEKAFDQKVIARISAERMYEDVRFLSETIGPRVTGTEGEQRAAEFIKERLLSYGYEVKTQEFSVPDKMMGHLMTSDNNEVLVSIPAGSANTQEGGITAELYYAGLGKSTDFTTEAAGKIALISRGEISFKEKVDHAVAAGAIGVLIYNNVDSPGPLNPSIGGDVTIPVGGISQVSGEALLNDIAAQNKTVTLNVKRIENAKSQNIIATRTPKKDENHDIVHVSAHFDSVPFAPGASDNASGTAVALELARVLKSYPIEKELRFVFVGAEEIGLVGSNYYVNQLSQDEVQRSLANFNMDMVGTSWENATAIYMNTVDGNANIVSDTALATAERIGTPSELVLYKRGASDHVSFHDAGIPAVNFIRREPGTANLEPYYHTPLDKIEYISAERLKEAGDLVGASVYSLIRK</sequence>
<dbReference type="PANTHER" id="PTHR12147:SF26">
    <property type="entry name" value="PEPTIDASE M28 DOMAIN-CONTAINING PROTEIN"/>
    <property type="match status" value="1"/>
</dbReference>
<dbReference type="InterPro" id="IPR003137">
    <property type="entry name" value="PA_domain"/>
</dbReference>
<dbReference type="PANTHER" id="PTHR12147">
    <property type="entry name" value="METALLOPEPTIDASE M28 FAMILY MEMBER"/>
    <property type="match status" value="1"/>
</dbReference>
<evidence type="ECO:0000259" key="3">
    <source>
        <dbReference type="Pfam" id="PF04389"/>
    </source>
</evidence>
<keyword evidence="1" id="KW-0732">Signal</keyword>
<proteinExistence type="predicted"/>
<comment type="caution">
    <text evidence="4">The sequence shown here is derived from an EMBL/GenBank/DDBJ whole genome shotgun (WGS) entry which is preliminary data.</text>
</comment>
<dbReference type="Pfam" id="PF04389">
    <property type="entry name" value="Peptidase_M28"/>
    <property type="match status" value="1"/>
</dbReference>
<dbReference type="EMBL" id="JAGYPM010000004">
    <property type="protein sequence ID" value="MBS4191914.1"/>
    <property type="molecule type" value="Genomic_DNA"/>
</dbReference>
<name>A0ABS5NYF8_9BACI</name>
<reference evidence="4 5" key="1">
    <citation type="submission" date="2021-05" db="EMBL/GenBank/DDBJ databases">
        <title>Novel Bacillus species.</title>
        <authorList>
            <person name="Liu G."/>
        </authorList>
    </citation>
    <scope>NUCLEOTIDE SEQUENCE [LARGE SCALE GENOMIC DNA]</scope>
    <source>
        <strain evidence="4 5">FJAT-49705</strain>
    </source>
</reference>
<dbReference type="Gene3D" id="3.50.30.30">
    <property type="match status" value="1"/>
</dbReference>
<dbReference type="RefSeq" id="WP_213103380.1">
    <property type="nucleotide sequence ID" value="NZ_JAGYPM010000004.1"/>
</dbReference>
<accession>A0ABS5NYF8</accession>
<protein>
    <submittedName>
        <fullName evidence="4">DUF4910 domain-containing protein</fullName>
    </submittedName>
</protein>
<evidence type="ECO:0000259" key="2">
    <source>
        <dbReference type="Pfam" id="PF02225"/>
    </source>
</evidence>
<dbReference type="InterPro" id="IPR046450">
    <property type="entry name" value="PA_dom_sf"/>
</dbReference>
<evidence type="ECO:0000256" key="1">
    <source>
        <dbReference type="SAM" id="SignalP"/>
    </source>
</evidence>
<feature type="domain" description="PA" evidence="2">
    <location>
        <begin position="139"/>
        <end position="221"/>
    </location>
</feature>
<dbReference type="Proteomes" id="UP000681027">
    <property type="component" value="Unassembled WGS sequence"/>
</dbReference>
<feature type="domain" description="Peptidase M28" evidence="3">
    <location>
        <begin position="246"/>
        <end position="442"/>
    </location>
</feature>
<organism evidence="4 5">
    <name type="scientific">Cytobacillus citreus</name>
    <dbReference type="NCBI Taxonomy" id="2833586"/>
    <lineage>
        <taxon>Bacteria</taxon>
        <taxon>Bacillati</taxon>
        <taxon>Bacillota</taxon>
        <taxon>Bacilli</taxon>
        <taxon>Bacillales</taxon>
        <taxon>Bacillaceae</taxon>
        <taxon>Cytobacillus</taxon>
    </lineage>
</organism>
<dbReference type="Gene3D" id="3.40.630.10">
    <property type="entry name" value="Zn peptidases"/>
    <property type="match status" value="1"/>
</dbReference>
<gene>
    <name evidence="4" type="ORF">KHA94_17235</name>
</gene>
<dbReference type="InterPro" id="IPR007484">
    <property type="entry name" value="Peptidase_M28"/>
</dbReference>
<feature type="signal peptide" evidence="1">
    <location>
        <begin position="1"/>
        <end position="24"/>
    </location>
</feature>
<dbReference type="Pfam" id="PF02225">
    <property type="entry name" value="PA"/>
    <property type="match status" value="1"/>
</dbReference>
<feature type="chain" id="PRO_5045206213" evidence="1">
    <location>
        <begin position="25"/>
        <end position="450"/>
    </location>
</feature>